<protein>
    <recommendedName>
        <fullName evidence="4">Lysozyme inhibitor LprI N-terminal domain-containing protein</fullName>
    </recommendedName>
</protein>
<accession>B2JL86</accession>
<name>B2JL86_PARP8</name>
<gene>
    <name evidence="2" type="ordered locus">Bphy_4963</name>
</gene>
<evidence type="ECO:0000256" key="1">
    <source>
        <dbReference type="SAM" id="Coils"/>
    </source>
</evidence>
<dbReference type="Proteomes" id="UP000001192">
    <property type="component" value="Chromosome 2"/>
</dbReference>
<proteinExistence type="predicted"/>
<evidence type="ECO:0000313" key="2">
    <source>
        <dbReference type="EMBL" id="ACC74054.1"/>
    </source>
</evidence>
<dbReference type="EMBL" id="CP001044">
    <property type="protein sequence ID" value="ACC74054.1"/>
    <property type="molecule type" value="Genomic_DNA"/>
</dbReference>
<dbReference type="Gene3D" id="1.20.1270.180">
    <property type="match status" value="1"/>
</dbReference>
<keyword evidence="3" id="KW-1185">Reference proteome</keyword>
<keyword evidence="1" id="KW-0175">Coiled coil</keyword>
<dbReference type="eggNOG" id="COG4461">
    <property type="taxonomic scope" value="Bacteria"/>
</dbReference>
<dbReference type="STRING" id="391038.Bphy_4963"/>
<dbReference type="KEGG" id="bph:Bphy_4963"/>
<evidence type="ECO:0008006" key="4">
    <source>
        <dbReference type="Google" id="ProtNLM"/>
    </source>
</evidence>
<evidence type="ECO:0000313" key="3">
    <source>
        <dbReference type="Proteomes" id="UP000001192"/>
    </source>
</evidence>
<dbReference type="HOGENOM" id="CLU_1313472_0_0_4"/>
<reference evidence="3" key="1">
    <citation type="journal article" date="2014" name="Stand. Genomic Sci.">
        <title>Complete genome sequence of Burkholderia phymatum STM815(T), a broad host range and efficient nitrogen-fixing symbiont of Mimosa species.</title>
        <authorList>
            <person name="Moulin L."/>
            <person name="Klonowska A."/>
            <person name="Caroline B."/>
            <person name="Booth K."/>
            <person name="Vriezen J.A."/>
            <person name="Melkonian R."/>
            <person name="James E.K."/>
            <person name="Young J.P."/>
            <person name="Bena G."/>
            <person name="Hauser L."/>
            <person name="Land M."/>
            <person name="Kyrpides N."/>
            <person name="Bruce D."/>
            <person name="Chain P."/>
            <person name="Copeland A."/>
            <person name="Pitluck S."/>
            <person name="Woyke T."/>
            <person name="Lizotte-Waniewski M."/>
            <person name="Bristow J."/>
            <person name="Riley M."/>
        </authorList>
    </citation>
    <scope>NUCLEOTIDE SEQUENCE [LARGE SCALE GENOMIC DNA]</scope>
    <source>
        <strain evidence="3">DSM 17167 / CIP 108236 / LMG 21445 / STM815</strain>
    </source>
</reference>
<dbReference type="AlphaFoldDB" id="B2JL86"/>
<organism evidence="2 3">
    <name type="scientific">Paraburkholderia phymatum (strain DSM 17167 / CIP 108236 / LMG 21445 / STM815)</name>
    <name type="common">Burkholderia phymatum</name>
    <dbReference type="NCBI Taxonomy" id="391038"/>
    <lineage>
        <taxon>Bacteria</taxon>
        <taxon>Pseudomonadati</taxon>
        <taxon>Pseudomonadota</taxon>
        <taxon>Betaproteobacteria</taxon>
        <taxon>Burkholderiales</taxon>
        <taxon>Burkholderiaceae</taxon>
        <taxon>Paraburkholderia</taxon>
    </lineage>
</organism>
<sequence length="209" mass="22550">MPSDVIANADATRSMLSQNNSHQGALQAGIDFEADTVKASLDYSVQPTDDGKKIYGSTQANSAAITFASTVIEQSMLNGALDKQKAAEQHAQQQQALQAQQQQAEIAQAQAAEAQEAALVKAQADIKAANDAINVVWNAGSKEWRQSMLPEQRLWLAQRENDCKIKALDIGASDSVAYQTAKLNCEVQMTVDRTQVLKSGLQQNMAQSN</sequence>
<feature type="coiled-coil region" evidence="1">
    <location>
        <begin position="83"/>
        <end position="132"/>
    </location>
</feature>